<feature type="transmembrane region" description="Helical" evidence="15">
    <location>
        <begin position="786"/>
        <end position="807"/>
    </location>
</feature>
<comment type="domain">
    <text evidence="13">The histidine box domains are involved in binding the catalytic metal ions.</text>
</comment>
<keyword evidence="12 13" id="KW-0275">Fatty acid biosynthesis</keyword>
<keyword evidence="5" id="KW-0479">Metal-binding</keyword>
<dbReference type="InterPro" id="IPR015876">
    <property type="entry name" value="Acyl-CoA_DS"/>
</dbReference>
<feature type="domain" description="Fatty acid desaturase" evidence="16">
    <location>
        <begin position="782"/>
        <end position="988"/>
    </location>
</feature>
<keyword evidence="3 13" id="KW-0444">Lipid biosynthesis</keyword>
<feature type="transmembrane region" description="Helical" evidence="15">
    <location>
        <begin position="507"/>
        <end position="526"/>
    </location>
</feature>
<comment type="cofactor">
    <cofactor evidence="13">
        <name>Fe(2+)</name>
        <dbReference type="ChEBI" id="CHEBI:29033"/>
    </cofactor>
</comment>
<feature type="transmembrane region" description="Helical" evidence="15">
    <location>
        <begin position="532"/>
        <end position="556"/>
    </location>
</feature>
<feature type="transmembrane region" description="Helical" evidence="15">
    <location>
        <begin position="421"/>
        <end position="440"/>
    </location>
</feature>
<dbReference type="GO" id="GO:0006636">
    <property type="term" value="P:unsaturated fatty acid biosynthetic process"/>
    <property type="evidence" value="ECO:0007669"/>
    <property type="project" value="TreeGrafter"/>
</dbReference>
<accession>A0A8S0YW70</accession>
<dbReference type="PANTHER" id="PTHR11351:SF31">
    <property type="entry name" value="DESATURASE 1, ISOFORM A-RELATED"/>
    <property type="match status" value="1"/>
</dbReference>
<evidence type="ECO:0000256" key="11">
    <source>
        <dbReference type="ARBA" id="ARBA00023136"/>
    </source>
</evidence>
<gene>
    <name evidence="17" type="ORF">APLA_LOCUS1758</name>
</gene>
<dbReference type="PANTHER" id="PTHR11351">
    <property type="entry name" value="ACYL-COA DESATURASE"/>
    <property type="match status" value="1"/>
</dbReference>
<comment type="caution">
    <text evidence="17">The sequence shown here is derived from an EMBL/GenBank/DDBJ whole genome shotgun (WGS) entry which is preliminary data.</text>
</comment>
<evidence type="ECO:0000256" key="2">
    <source>
        <dbReference type="ARBA" id="ARBA00009295"/>
    </source>
</evidence>
<evidence type="ECO:0000256" key="14">
    <source>
        <dbReference type="SAM" id="MobiDB-lite"/>
    </source>
</evidence>
<dbReference type="CDD" id="cd03505">
    <property type="entry name" value="Delta9-FADS-like"/>
    <property type="match status" value="3"/>
</dbReference>
<dbReference type="InterPro" id="IPR005804">
    <property type="entry name" value="FA_desaturase_dom"/>
</dbReference>
<feature type="transmembrane region" description="Helical" evidence="15">
    <location>
        <begin position="388"/>
        <end position="409"/>
    </location>
</feature>
<evidence type="ECO:0000256" key="15">
    <source>
        <dbReference type="SAM" id="Phobius"/>
    </source>
</evidence>
<dbReference type="AlphaFoldDB" id="A0A8S0YW70"/>
<comment type="subcellular location">
    <subcellularLocation>
        <location evidence="1">Membrane</location>
        <topology evidence="1">Multi-pass membrane protein</topology>
    </subcellularLocation>
</comment>
<comment type="similarity">
    <text evidence="2 13">Belongs to the fatty acid desaturase type 1 family.</text>
</comment>
<feature type="transmembrane region" description="Helical" evidence="15">
    <location>
        <begin position="88"/>
        <end position="110"/>
    </location>
</feature>
<evidence type="ECO:0000256" key="13">
    <source>
        <dbReference type="RuleBase" id="RU000581"/>
    </source>
</evidence>
<evidence type="ECO:0000256" key="3">
    <source>
        <dbReference type="ARBA" id="ARBA00022516"/>
    </source>
</evidence>
<evidence type="ECO:0000256" key="8">
    <source>
        <dbReference type="ARBA" id="ARBA00023002"/>
    </source>
</evidence>
<feature type="transmembrane region" description="Helical" evidence="15">
    <location>
        <begin position="360"/>
        <end position="382"/>
    </location>
</feature>
<evidence type="ECO:0000313" key="17">
    <source>
        <dbReference type="EMBL" id="CAB3223667.1"/>
    </source>
</evidence>
<name>A0A8S0YW70_ARCPL</name>
<keyword evidence="8 13" id="KW-0560">Oxidoreductase</keyword>
<dbReference type="InterPro" id="IPR001522">
    <property type="entry name" value="FADS-1_CS"/>
</dbReference>
<dbReference type="GO" id="GO:0004768">
    <property type="term" value="F:stearoyl-CoA 9-desaturase activity"/>
    <property type="evidence" value="ECO:0007669"/>
    <property type="project" value="TreeGrafter"/>
</dbReference>
<feature type="transmembrane region" description="Helical" evidence="15">
    <location>
        <begin position="56"/>
        <end position="76"/>
    </location>
</feature>
<keyword evidence="10" id="KW-0443">Lipid metabolism</keyword>
<evidence type="ECO:0000256" key="1">
    <source>
        <dbReference type="ARBA" id="ARBA00004141"/>
    </source>
</evidence>
<evidence type="ECO:0000256" key="9">
    <source>
        <dbReference type="ARBA" id="ARBA00023004"/>
    </source>
</evidence>
<sequence length="1067" mass="123972">MHDVINNDTVIKNSTENTMRSKQWHLVWHNVIFFSLLHIGSVYGIYLLITKAKWQTIVFAYILYVMCAVGVTAGVHRLWSHRSYKAKLPLKIILLFFYTMAYQGSVFQWVRDHRVHHKYCDTDADPHNSTRGFFFSHIGWLLMKKHPDVKTKGHDIELSDIKADKLLRFQQKYYYLLVLLVCYLAPTFIPILWNEEKLTAFYIAAVLRLTISQHAIFFINSAAHMWGTKPYDKDIRPVETKFVSLLACGEGFHNYHHTFPWDYKAAELGGYTLNTSRLFIDIMAKIGWAYDLKTVSQELIEKRVKRTGDEIIRILIKVNFKHYIKNKFIKMHDVINNDTVNTGMKNSTKNTMRSRPWQPVWFNVITFLLMHIGSAYGIYLVITQAKWQTIVFAYVLYVMSTVGVTAGAHRLWSHRSYKARLPLKIILLFFFTMAFQGSVFQWVRDHRVHHKYCDTDADPHNSKRGFFFSHIGWLLMKKHPDVKAKGHDIELSDIKADKLLRFQQKYYYLYVLLLSYMAPTFIPLLWNEEKWTAFYIAVVLRLTISLHAVFSINSVAHMWGTKPYDKDIRPVETKSVSLVACGEGFHNYHHTFPWDYRTAELGGYAFNTSRLFIDIMAKIGWAYDLRTVSQELIQKRVKRTGDDSSHTTTDYSRFFRGDEDSRLACERETSATDASVVEGPGRGSQSEEPVTTLLTCQLLVVTRPQYKEKNNITMPPQGQTKGSWVLYETDASNEDVNAPPVVVPSSAEKRELKIVWRNVILMGSLHLGGIYGAYLFFFKAMWFTKLFAFVLYICSGLGITAGAHRLWAHKSYKARLPLRLMLTVFNTIAFQDSAIDWARDHRMHHKYSETDADPHNATRGFFFAHVGWLLVRKHPQIKAKGHTIDMSDLRSDPILRFQKKHYMILMPLACFILPSYIPTLWGESLWNSYFVCALFRYVWVLNVTWLVNSAAHLWGIKPYDKHINPVETKPVSLVVLGEGFHNYHHTFPWDYKTAELGGYSLNTTKMFIDFMAKIGWAYDLKTVSTDVIQKRVKRTGDGTHPVWGEEDQDVHIEDKITRNILSPEKTE</sequence>
<proteinExistence type="inferred from homology"/>
<evidence type="ECO:0000256" key="10">
    <source>
        <dbReference type="ARBA" id="ARBA00023098"/>
    </source>
</evidence>
<feature type="region of interest" description="Disordered" evidence="14">
    <location>
        <begin position="667"/>
        <end position="688"/>
    </location>
</feature>
<dbReference type="EMBL" id="CADEBC010000135">
    <property type="protein sequence ID" value="CAB3223667.1"/>
    <property type="molecule type" value="Genomic_DNA"/>
</dbReference>
<organism evidence="17 18">
    <name type="scientific">Arctia plantaginis</name>
    <name type="common">Wood tiger moth</name>
    <name type="synonym">Phalaena plantaginis</name>
    <dbReference type="NCBI Taxonomy" id="874455"/>
    <lineage>
        <taxon>Eukaryota</taxon>
        <taxon>Metazoa</taxon>
        <taxon>Ecdysozoa</taxon>
        <taxon>Arthropoda</taxon>
        <taxon>Hexapoda</taxon>
        <taxon>Insecta</taxon>
        <taxon>Pterygota</taxon>
        <taxon>Neoptera</taxon>
        <taxon>Endopterygota</taxon>
        <taxon>Lepidoptera</taxon>
        <taxon>Glossata</taxon>
        <taxon>Ditrysia</taxon>
        <taxon>Noctuoidea</taxon>
        <taxon>Erebidae</taxon>
        <taxon>Arctiinae</taxon>
        <taxon>Arctia</taxon>
    </lineage>
</organism>
<protein>
    <recommendedName>
        <fullName evidence="16">Fatty acid desaturase domain-containing protein</fullName>
    </recommendedName>
</protein>
<evidence type="ECO:0000256" key="6">
    <source>
        <dbReference type="ARBA" id="ARBA00022832"/>
    </source>
</evidence>
<dbReference type="Proteomes" id="UP000494106">
    <property type="component" value="Unassembled WGS sequence"/>
</dbReference>
<keyword evidence="9" id="KW-0408">Iron</keyword>
<feature type="transmembrane region" description="Helical" evidence="15">
    <location>
        <begin position="27"/>
        <end position="49"/>
    </location>
</feature>
<feature type="transmembrane region" description="Helical" evidence="15">
    <location>
        <begin position="902"/>
        <end position="921"/>
    </location>
</feature>
<feature type="domain" description="Fatty acid desaturase" evidence="16">
    <location>
        <begin position="53"/>
        <end position="260"/>
    </location>
</feature>
<keyword evidence="11 15" id="KW-0472">Membrane</keyword>
<dbReference type="Pfam" id="PF00487">
    <property type="entry name" value="FA_desaturase"/>
    <property type="match status" value="3"/>
</dbReference>
<keyword evidence="6" id="KW-0276">Fatty acid metabolism</keyword>
<evidence type="ECO:0000259" key="16">
    <source>
        <dbReference type="Pfam" id="PF00487"/>
    </source>
</evidence>
<dbReference type="GO" id="GO:0005789">
    <property type="term" value="C:endoplasmic reticulum membrane"/>
    <property type="evidence" value="ECO:0007669"/>
    <property type="project" value="TreeGrafter"/>
</dbReference>
<keyword evidence="4 13" id="KW-0812">Transmembrane</keyword>
<dbReference type="GO" id="GO:0005506">
    <property type="term" value="F:iron ion binding"/>
    <property type="evidence" value="ECO:0007669"/>
    <property type="project" value="TreeGrafter"/>
</dbReference>
<evidence type="ECO:0000256" key="5">
    <source>
        <dbReference type="ARBA" id="ARBA00022723"/>
    </source>
</evidence>
<evidence type="ECO:0000313" key="18">
    <source>
        <dbReference type="Proteomes" id="UP000494106"/>
    </source>
</evidence>
<evidence type="ECO:0000256" key="4">
    <source>
        <dbReference type="ARBA" id="ARBA00022692"/>
    </source>
</evidence>
<dbReference type="OrthoDB" id="10260134at2759"/>
<feature type="domain" description="Fatty acid desaturase" evidence="16">
    <location>
        <begin position="386"/>
        <end position="593"/>
    </location>
</feature>
<feature type="transmembrane region" description="Helical" evidence="15">
    <location>
        <begin position="759"/>
        <end position="780"/>
    </location>
</feature>
<dbReference type="PRINTS" id="PR00075">
    <property type="entry name" value="FACDDSATRASE"/>
</dbReference>
<reference evidence="17 18" key="1">
    <citation type="submission" date="2020-04" db="EMBL/GenBank/DDBJ databases">
        <authorList>
            <person name="Wallbank WR R."/>
            <person name="Pardo Diaz C."/>
            <person name="Kozak K."/>
            <person name="Martin S."/>
            <person name="Jiggins C."/>
            <person name="Moest M."/>
            <person name="Warren A I."/>
            <person name="Byers J.R.P. K."/>
            <person name="Montejo-Kovacevich G."/>
            <person name="Yen C E."/>
        </authorList>
    </citation>
    <scope>NUCLEOTIDE SEQUENCE [LARGE SCALE GENOMIC DNA]</scope>
</reference>
<keyword evidence="18" id="KW-1185">Reference proteome</keyword>
<evidence type="ECO:0000256" key="7">
    <source>
        <dbReference type="ARBA" id="ARBA00022989"/>
    </source>
</evidence>
<dbReference type="PROSITE" id="PS00476">
    <property type="entry name" value="FATTY_ACID_DESATUR_1"/>
    <property type="match status" value="3"/>
</dbReference>
<keyword evidence="7 15" id="KW-1133">Transmembrane helix</keyword>
<evidence type="ECO:0000256" key="12">
    <source>
        <dbReference type="ARBA" id="ARBA00023160"/>
    </source>
</evidence>
<feature type="transmembrane region" description="Helical" evidence="15">
    <location>
        <begin position="173"/>
        <end position="193"/>
    </location>
</feature>